<dbReference type="InterPro" id="IPR003476">
    <property type="entry name" value="Glyco_hydro_42"/>
</dbReference>
<evidence type="ECO:0000256" key="4">
    <source>
        <dbReference type="ARBA" id="ARBA00022801"/>
    </source>
</evidence>
<organism evidence="13 14">
    <name type="scientific">Arthrobacter cupressi</name>
    <dbReference type="NCBI Taxonomy" id="1045773"/>
    <lineage>
        <taxon>Bacteria</taxon>
        <taxon>Bacillati</taxon>
        <taxon>Actinomycetota</taxon>
        <taxon>Actinomycetes</taxon>
        <taxon>Micrococcales</taxon>
        <taxon>Micrococcaceae</taxon>
        <taxon>Arthrobacter</taxon>
    </lineage>
</organism>
<dbReference type="InterPro" id="IPR029062">
    <property type="entry name" value="Class_I_gatase-like"/>
</dbReference>
<evidence type="ECO:0000313" key="13">
    <source>
        <dbReference type="EMBL" id="SDI41421.1"/>
    </source>
</evidence>
<dbReference type="EC" id="3.2.1.23" evidence="3 6"/>
<feature type="domain" description="Glycoside hydrolase family 42 N-terminal" evidence="10">
    <location>
        <begin position="19"/>
        <end position="391"/>
    </location>
</feature>
<dbReference type="OrthoDB" id="9800974at2"/>
<dbReference type="Pfam" id="PF08532">
    <property type="entry name" value="Glyco_hydro_42M"/>
    <property type="match status" value="1"/>
</dbReference>
<dbReference type="AlphaFoldDB" id="A0A1G8KDB2"/>
<evidence type="ECO:0000256" key="6">
    <source>
        <dbReference type="PIRNR" id="PIRNR001084"/>
    </source>
</evidence>
<feature type="region of interest" description="Disordered" evidence="9">
    <location>
        <begin position="564"/>
        <end position="587"/>
    </location>
</feature>
<dbReference type="Gene3D" id="3.20.20.80">
    <property type="entry name" value="Glycosidases"/>
    <property type="match status" value="1"/>
</dbReference>
<evidence type="ECO:0000256" key="2">
    <source>
        <dbReference type="ARBA" id="ARBA00005940"/>
    </source>
</evidence>
<accession>A0A1G8KDB2</accession>
<dbReference type="CDD" id="cd03143">
    <property type="entry name" value="A4_beta-galactosidase_middle_domain"/>
    <property type="match status" value="1"/>
</dbReference>
<dbReference type="GO" id="GO:0006012">
    <property type="term" value="P:galactose metabolic process"/>
    <property type="evidence" value="ECO:0007669"/>
    <property type="project" value="InterPro"/>
</dbReference>
<feature type="binding site" evidence="8">
    <location>
        <position position="116"/>
    </location>
    <ligand>
        <name>substrate</name>
    </ligand>
</feature>
<feature type="binding site" evidence="8">
    <location>
        <position position="154"/>
    </location>
    <ligand>
        <name>substrate</name>
    </ligand>
</feature>
<dbReference type="Pfam" id="PF08533">
    <property type="entry name" value="Glyco_hydro_42C"/>
    <property type="match status" value="1"/>
</dbReference>
<feature type="domain" description="Beta-galactosidase trimerisation" evidence="11">
    <location>
        <begin position="402"/>
        <end position="626"/>
    </location>
</feature>
<proteinExistence type="inferred from homology"/>
<feature type="domain" description="Beta-galactosidase C-terminal" evidence="12">
    <location>
        <begin position="637"/>
        <end position="691"/>
    </location>
</feature>
<dbReference type="GO" id="GO:0004565">
    <property type="term" value="F:beta-galactosidase activity"/>
    <property type="evidence" value="ECO:0007669"/>
    <property type="project" value="UniProtKB-EC"/>
</dbReference>
<feature type="active site" description="Proton donor" evidence="7">
    <location>
        <position position="155"/>
    </location>
</feature>
<dbReference type="GO" id="GO:0009341">
    <property type="term" value="C:beta-galactosidase complex"/>
    <property type="evidence" value="ECO:0007669"/>
    <property type="project" value="InterPro"/>
</dbReference>
<dbReference type="PANTHER" id="PTHR36447">
    <property type="entry name" value="BETA-GALACTOSIDASE GANA"/>
    <property type="match status" value="1"/>
</dbReference>
<evidence type="ECO:0000256" key="7">
    <source>
        <dbReference type="PIRSR" id="PIRSR001084-1"/>
    </source>
</evidence>
<feature type="binding site" evidence="8">
    <location>
        <position position="322"/>
    </location>
    <ligand>
        <name>substrate</name>
    </ligand>
</feature>
<keyword evidence="5 6" id="KW-0326">Glycosidase</keyword>
<dbReference type="PANTHER" id="PTHR36447:SF1">
    <property type="entry name" value="BETA-GALACTOSIDASE GANA"/>
    <property type="match status" value="1"/>
</dbReference>
<dbReference type="InterPro" id="IPR013739">
    <property type="entry name" value="Beta_galactosidase_C"/>
</dbReference>
<evidence type="ECO:0000256" key="8">
    <source>
        <dbReference type="PIRSR" id="PIRSR001084-2"/>
    </source>
</evidence>
<comment type="similarity">
    <text evidence="2 6">Belongs to the glycosyl hydrolase 42 family.</text>
</comment>
<evidence type="ECO:0000259" key="11">
    <source>
        <dbReference type="Pfam" id="PF08532"/>
    </source>
</evidence>
<dbReference type="PIRSF" id="PIRSF001084">
    <property type="entry name" value="B-galactosidase"/>
    <property type="match status" value="1"/>
</dbReference>
<evidence type="ECO:0000256" key="1">
    <source>
        <dbReference type="ARBA" id="ARBA00001412"/>
    </source>
</evidence>
<dbReference type="EMBL" id="FNEI01000002">
    <property type="protein sequence ID" value="SDI41421.1"/>
    <property type="molecule type" value="Genomic_DNA"/>
</dbReference>
<name>A0A1G8KDB2_9MICC</name>
<evidence type="ECO:0000256" key="3">
    <source>
        <dbReference type="ARBA" id="ARBA00012756"/>
    </source>
</evidence>
<evidence type="ECO:0000256" key="5">
    <source>
        <dbReference type="ARBA" id="ARBA00023295"/>
    </source>
</evidence>
<dbReference type="Pfam" id="PF02449">
    <property type="entry name" value="Glyco_hydro_42"/>
    <property type="match status" value="1"/>
</dbReference>
<feature type="compositionally biased region" description="Gly residues" evidence="9">
    <location>
        <begin position="566"/>
        <end position="585"/>
    </location>
</feature>
<dbReference type="RefSeq" id="WP_139163285.1">
    <property type="nucleotide sequence ID" value="NZ_FNEI01000002.1"/>
</dbReference>
<keyword evidence="4 6" id="KW-0378">Hydrolase</keyword>
<dbReference type="InterPro" id="IPR013738">
    <property type="entry name" value="Beta_galactosidase_Trimer"/>
</dbReference>
<dbReference type="Gene3D" id="3.40.50.880">
    <property type="match status" value="1"/>
</dbReference>
<comment type="catalytic activity">
    <reaction evidence="1 6">
        <text>Hydrolysis of terminal non-reducing beta-D-galactose residues in beta-D-galactosides.</text>
        <dbReference type="EC" id="3.2.1.23"/>
    </reaction>
</comment>
<dbReference type="InterPro" id="IPR017853">
    <property type="entry name" value="GH"/>
</dbReference>
<reference evidence="14" key="1">
    <citation type="submission" date="2016-10" db="EMBL/GenBank/DDBJ databases">
        <authorList>
            <person name="Varghese N."/>
            <person name="Submissions S."/>
        </authorList>
    </citation>
    <scope>NUCLEOTIDE SEQUENCE [LARGE SCALE GENOMIC DNA]</scope>
    <source>
        <strain evidence="14">CGMCC 1.10783</strain>
    </source>
</reference>
<evidence type="ECO:0000313" key="14">
    <source>
        <dbReference type="Proteomes" id="UP000182130"/>
    </source>
</evidence>
<protein>
    <recommendedName>
        <fullName evidence="3 6">Beta-galactosidase</fullName>
        <shortName evidence="6">Beta-gal</shortName>
        <ecNumber evidence="3 6">3.2.1.23</ecNumber>
    </recommendedName>
</protein>
<dbReference type="Gene3D" id="2.60.40.1180">
    <property type="entry name" value="Golgi alpha-mannosidase II"/>
    <property type="match status" value="1"/>
</dbReference>
<keyword evidence="14" id="KW-1185">Reference proteome</keyword>
<gene>
    <name evidence="13" type="ORF">SAMN05216555_102212</name>
</gene>
<evidence type="ECO:0000259" key="10">
    <source>
        <dbReference type="Pfam" id="PF02449"/>
    </source>
</evidence>
<dbReference type="InterPro" id="IPR013780">
    <property type="entry name" value="Glyco_hydro_b"/>
</dbReference>
<sequence length="694" mass="75689">MTMDYIVDKLGGRIAFGGDYNPEQWPEEVWKHDVALMKEAGVNLVSVGIFSWALLEPEEGRYEFGWLDTILDLLHANGISVDLANASASPPPWFSRKYPDSLPVDADGVRQSYGSRQAFAACSPDYRRAAAALTTAIVERYAGHPAVVMWHVHNEYGCHNQPDFGPHAERGFQEWLQRRYGSLDALNEAWGTAFWSQHYYDWAEILPPRRSGTWVNPTQQLDFARFSSDALLECFTAEADIIRARSEHPVTTNFMGFNMGLHAPVDYWRWSGHMDVVSNDHYLIADDARNFQDLAMTADLTRGWAQGKPWLLMEHSTSAVNWQPRNVAKGPGEMLRNSLQHVARGTDGVLFFQWRASRAGAEKYHSGLVPHAGRETKVWREVVELGRALERISAVAGSTVQAEACIIHDTDARWGSELDSHPSEDARNLPETRRWHDALYRAGITTDFRQSTDDLSGYKLVIAPMLYLVTDEGAAKLHEYVDGGGTLVLTYFSGIVDENDHIRLDPVNGGGYPGAFSELLGVSMEEFFPLRSGDAVGLTRFGSGTLWSELGTARGAEVLATFDAGTGPGGSGTGGSGTGSSGVGGSPAVTRRAASAGRGAAYYVATSLGREGLAELVELLCEDADVKPVLGVRPPEDVEIVRRSNGDTDWTFVINHGPQEATVPLYGVDLLAGAPTGGTLNLTAGGVAVVESSR</sequence>
<dbReference type="STRING" id="1045773.SAMN05216555_102212"/>
<dbReference type="SUPFAM" id="SSF52317">
    <property type="entry name" value="Class I glutamine amidotransferase-like"/>
    <property type="match status" value="1"/>
</dbReference>
<dbReference type="SUPFAM" id="SSF51445">
    <property type="entry name" value="(Trans)glycosidases"/>
    <property type="match status" value="1"/>
</dbReference>
<dbReference type="Proteomes" id="UP000182130">
    <property type="component" value="Unassembled WGS sequence"/>
</dbReference>
<dbReference type="InterPro" id="IPR013529">
    <property type="entry name" value="Glyco_hydro_42_N"/>
</dbReference>
<evidence type="ECO:0000259" key="12">
    <source>
        <dbReference type="Pfam" id="PF08533"/>
    </source>
</evidence>
<feature type="active site" description="Nucleophile" evidence="7">
    <location>
        <position position="314"/>
    </location>
</feature>
<evidence type="ECO:0000256" key="9">
    <source>
        <dbReference type="SAM" id="MobiDB-lite"/>
    </source>
</evidence>